<feature type="transmembrane region" description="Helical" evidence="1">
    <location>
        <begin position="150"/>
        <end position="167"/>
    </location>
</feature>
<feature type="transmembrane region" description="Helical" evidence="1">
    <location>
        <begin position="214"/>
        <end position="238"/>
    </location>
</feature>
<evidence type="ECO:0000256" key="1">
    <source>
        <dbReference type="SAM" id="Phobius"/>
    </source>
</evidence>
<dbReference type="AlphaFoldDB" id="A0ABD5Y913"/>
<keyword evidence="1" id="KW-0472">Membrane</keyword>
<dbReference type="PANTHER" id="PTHR14969:SF13">
    <property type="entry name" value="AT30094P"/>
    <property type="match status" value="1"/>
</dbReference>
<proteinExistence type="predicted"/>
<evidence type="ECO:0000259" key="2">
    <source>
        <dbReference type="SMART" id="SM00014"/>
    </source>
</evidence>
<dbReference type="Gene3D" id="1.20.144.10">
    <property type="entry name" value="Phosphatidic acid phosphatase type 2/haloperoxidase"/>
    <property type="match status" value="1"/>
</dbReference>
<evidence type="ECO:0000313" key="4">
    <source>
        <dbReference type="Proteomes" id="UP001596390"/>
    </source>
</evidence>
<accession>A0ABD5Y913</accession>
<feature type="transmembrane region" description="Helical" evidence="1">
    <location>
        <begin position="23"/>
        <end position="50"/>
    </location>
</feature>
<feature type="transmembrane region" description="Helical" evidence="1">
    <location>
        <begin position="119"/>
        <end position="138"/>
    </location>
</feature>
<protein>
    <submittedName>
        <fullName evidence="3">Phosphatase PAP2 family protein</fullName>
    </submittedName>
</protein>
<dbReference type="SUPFAM" id="SSF48317">
    <property type="entry name" value="Acid phosphatase/Vanadium-dependent haloperoxidase"/>
    <property type="match status" value="1"/>
</dbReference>
<dbReference type="CDD" id="cd01610">
    <property type="entry name" value="PAP2_like"/>
    <property type="match status" value="1"/>
</dbReference>
<dbReference type="SMART" id="SM00014">
    <property type="entry name" value="acidPPc"/>
    <property type="match status" value="1"/>
</dbReference>
<keyword evidence="4" id="KW-1185">Reference proteome</keyword>
<feature type="domain" description="Phosphatidic acid phosphatase type 2/haloperoxidase" evidence="2">
    <location>
        <begin position="61"/>
        <end position="190"/>
    </location>
</feature>
<evidence type="ECO:0000313" key="3">
    <source>
        <dbReference type="EMBL" id="MFC7185377.1"/>
    </source>
</evidence>
<dbReference type="Proteomes" id="UP001596390">
    <property type="component" value="Unassembled WGS sequence"/>
</dbReference>
<keyword evidence="1" id="KW-1133">Transmembrane helix</keyword>
<dbReference type="InterPro" id="IPR000326">
    <property type="entry name" value="PAP2/HPO"/>
</dbReference>
<dbReference type="RefSeq" id="WP_267662363.1">
    <property type="nucleotide sequence ID" value="NZ_JAODIX010000001.1"/>
</dbReference>
<keyword evidence="1" id="KW-0812">Transmembrane</keyword>
<feature type="transmembrane region" description="Helical" evidence="1">
    <location>
        <begin position="299"/>
        <end position="318"/>
    </location>
</feature>
<comment type="caution">
    <text evidence="3">The sequence shown here is derived from an EMBL/GenBank/DDBJ whole genome shotgun (WGS) entry which is preliminary data.</text>
</comment>
<dbReference type="InterPro" id="IPR036938">
    <property type="entry name" value="PAP2/HPO_sf"/>
</dbReference>
<gene>
    <name evidence="3" type="ORF">ACFQMK_00350</name>
</gene>
<reference evidence="3 4" key="1">
    <citation type="journal article" date="2019" name="Int. J. Syst. Evol. Microbiol.">
        <title>The Global Catalogue of Microorganisms (GCM) 10K type strain sequencing project: providing services to taxonomists for standard genome sequencing and annotation.</title>
        <authorList>
            <consortium name="The Broad Institute Genomics Platform"/>
            <consortium name="The Broad Institute Genome Sequencing Center for Infectious Disease"/>
            <person name="Wu L."/>
            <person name="Ma J."/>
        </authorList>
    </citation>
    <scope>NUCLEOTIDE SEQUENCE [LARGE SCALE GENOMIC DNA]</scope>
    <source>
        <strain evidence="3 4">Q85</strain>
    </source>
</reference>
<feature type="transmembrane region" description="Helical" evidence="1">
    <location>
        <begin position="62"/>
        <end position="84"/>
    </location>
</feature>
<dbReference type="Pfam" id="PF01569">
    <property type="entry name" value="PAP2"/>
    <property type="match status" value="1"/>
</dbReference>
<sequence>MIGLVTAERGIGETALADALPEVVVVLFAAVTHLADPWFLFGLLAVAYWFAGDRLAASPRRAGATAVAVVTCAYAAVALSKAWFAAPRPPGAVGPADVPTWLPGLLSRWYEAQVLSDGFGFPSGHATGGAAAYLALALLYDRAWTARKRLLAAALVAVAVAASRVVIEVHYLVDVLAGIVLGGGVVVVALWLAGDPRFRGRNASRGDRREPTAGLDPTPAFLLAAGVSLAAAGVALAGGHTGEVVEAGIGIATGAGGALGWRLVDGDEPAVPVRIAVPALAVTGALWVGAYALAGSTGVTLAATTVAVVAVVGLPALPERAEAMSNGRD</sequence>
<feature type="transmembrane region" description="Helical" evidence="1">
    <location>
        <begin position="173"/>
        <end position="193"/>
    </location>
</feature>
<dbReference type="PANTHER" id="PTHR14969">
    <property type="entry name" value="SPHINGOSINE-1-PHOSPHATE PHOSPHOHYDROLASE"/>
    <property type="match status" value="1"/>
</dbReference>
<feature type="transmembrane region" description="Helical" evidence="1">
    <location>
        <begin position="244"/>
        <end position="264"/>
    </location>
</feature>
<dbReference type="EMBL" id="JBHSZZ010000001">
    <property type="protein sequence ID" value="MFC7185377.1"/>
    <property type="molecule type" value="Genomic_DNA"/>
</dbReference>
<feature type="transmembrane region" description="Helical" evidence="1">
    <location>
        <begin position="271"/>
        <end position="293"/>
    </location>
</feature>
<name>A0ABD5Y913_9EURY</name>
<organism evidence="3 4">
    <name type="scientific">Halorubrum yunnanense</name>
    <dbReference type="NCBI Taxonomy" id="1526162"/>
    <lineage>
        <taxon>Archaea</taxon>
        <taxon>Methanobacteriati</taxon>
        <taxon>Methanobacteriota</taxon>
        <taxon>Stenosarchaea group</taxon>
        <taxon>Halobacteria</taxon>
        <taxon>Halobacteriales</taxon>
        <taxon>Haloferacaceae</taxon>
        <taxon>Halorubrum</taxon>
    </lineage>
</organism>